<comment type="caution">
    <text evidence="1">The sequence shown here is derived from an EMBL/GenBank/DDBJ whole genome shotgun (WGS) entry which is preliminary data.</text>
</comment>
<accession>A0ACC2LNU8</accession>
<keyword evidence="2" id="KW-1185">Reference proteome</keyword>
<evidence type="ECO:0000313" key="1">
    <source>
        <dbReference type="EMBL" id="KAJ8635062.1"/>
    </source>
</evidence>
<protein>
    <submittedName>
        <fullName evidence="1">Uncharacterized protein</fullName>
    </submittedName>
</protein>
<evidence type="ECO:0000313" key="2">
    <source>
        <dbReference type="Proteomes" id="UP001234297"/>
    </source>
</evidence>
<proteinExistence type="predicted"/>
<sequence length="600" mass="67149">MFGCVGGGGFSSKCKSRIKLIRSRLVVIKKRKDATIRYLKNAMAELLKNGLDINAYGRAEGLIKELNHLSCYELIEQFCRCILEKLSSMRKQRDCPPESREAVASLMFAAARFADLPELCDLRCIFTQRYGNFMESDINQEFVGKIESRPPSMDQKLQLMRDVSRAFSINWDSKGFRERISNPVTSASDRVDKYESVQKGKYGAVAKTEKDDAVIKVDISSKERRHTPPRHEVKTDSSKERRHTPPRHELKTDGSKGRQHTPPRHELKMDSNQVILPIANRGDHCPPFDYNKLGHRGSAENLKPQSTNNVIPPYIKTEGTKYGTGMEICHVGSDHCKPTDLSPDSRGIAYYREKKNQVGLNQAVHEKSLVAIVAGSNGSGDENACNLDDSDVEAHLKLKSVRRKKQLKLLAHENYATTEDNVPVSRNSNGRRSQGTRRGTRSTYDDDHDEEDMIMDELLIHYSNKSTNKGSRPPRALRAPAHASDASKSPLHQNNAGAQLNSESSFPPKRTKAPGRSSDASKSPLHRNKQEDRMNSESSLPPARVASLPSQRTTPTEATKAPVRAASLEPNMLSPHVHPKLPDYDDLAARFAVLRGELRK</sequence>
<organism evidence="1 2">
    <name type="scientific">Persea americana</name>
    <name type="common">Avocado</name>
    <dbReference type="NCBI Taxonomy" id="3435"/>
    <lineage>
        <taxon>Eukaryota</taxon>
        <taxon>Viridiplantae</taxon>
        <taxon>Streptophyta</taxon>
        <taxon>Embryophyta</taxon>
        <taxon>Tracheophyta</taxon>
        <taxon>Spermatophyta</taxon>
        <taxon>Magnoliopsida</taxon>
        <taxon>Magnoliidae</taxon>
        <taxon>Laurales</taxon>
        <taxon>Lauraceae</taxon>
        <taxon>Persea</taxon>
    </lineage>
</organism>
<reference evidence="1 2" key="1">
    <citation type="journal article" date="2022" name="Hortic Res">
        <title>A haplotype resolved chromosomal level avocado genome allows analysis of novel avocado genes.</title>
        <authorList>
            <person name="Nath O."/>
            <person name="Fletcher S.J."/>
            <person name="Hayward A."/>
            <person name="Shaw L.M."/>
            <person name="Masouleh A.K."/>
            <person name="Furtado A."/>
            <person name="Henry R.J."/>
            <person name="Mitter N."/>
        </authorList>
    </citation>
    <scope>NUCLEOTIDE SEQUENCE [LARGE SCALE GENOMIC DNA]</scope>
    <source>
        <strain evidence="2">cv. Hass</strain>
    </source>
</reference>
<dbReference type="Proteomes" id="UP001234297">
    <property type="component" value="Chromosome 3"/>
</dbReference>
<dbReference type="EMBL" id="CM056811">
    <property type="protein sequence ID" value="KAJ8635062.1"/>
    <property type="molecule type" value="Genomic_DNA"/>
</dbReference>
<gene>
    <name evidence="1" type="ORF">MRB53_009329</name>
</gene>
<name>A0ACC2LNU8_PERAE</name>